<evidence type="ECO:0000256" key="1">
    <source>
        <dbReference type="ARBA" id="ARBA00004651"/>
    </source>
</evidence>
<dbReference type="InterPro" id="IPR038766">
    <property type="entry name" value="Membrane_comp_ABC_pdt"/>
</dbReference>
<evidence type="ECO:0000256" key="3">
    <source>
        <dbReference type="ARBA" id="ARBA00022692"/>
    </source>
</evidence>
<keyword evidence="2" id="KW-1003">Cell membrane</keyword>
<keyword evidence="4 6" id="KW-1133">Transmembrane helix</keyword>
<gene>
    <name evidence="8" type="ORF">ACFSYJ_01705</name>
</gene>
<evidence type="ECO:0000256" key="6">
    <source>
        <dbReference type="SAM" id="Phobius"/>
    </source>
</evidence>
<dbReference type="PROSITE" id="PS51257">
    <property type="entry name" value="PROKAR_LIPOPROTEIN"/>
    <property type="match status" value="1"/>
</dbReference>
<evidence type="ECO:0000259" key="7">
    <source>
        <dbReference type="Pfam" id="PF02687"/>
    </source>
</evidence>
<dbReference type="Pfam" id="PF02687">
    <property type="entry name" value="FtsX"/>
    <property type="match status" value="2"/>
</dbReference>
<reference evidence="9" key="1">
    <citation type="journal article" date="2019" name="Int. J. Syst. Evol. Microbiol.">
        <title>The Global Catalogue of Microorganisms (GCM) 10K type strain sequencing project: providing services to taxonomists for standard genome sequencing and annotation.</title>
        <authorList>
            <consortium name="The Broad Institute Genomics Platform"/>
            <consortium name="The Broad Institute Genome Sequencing Center for Infectious Disease"/>
            <person name="Wu L."/>
            <person name="Ma J."/>
        </authorList>
    </citation>
    <scope>NUCLEOTIDE SEQUENCE [LARGE SCALE GENOMIC DNA]</scope>
    <source>
        <strain evidence="9">CGMCC 4.7643</strain>
    </source>
</reference>
<protein>
    <submittedName>
        <fullName evidence="8">FtsX-like permease family protein</fullName>
    </submittedName>
</protein>
<name>A0ABW5G7N3_9PSEU</name>
<keyword evidence="9" id="KW-1185">Reference proteome</keyword>
<feature type="domain" description="ABC3 transporter permease C-terminal" evidence="7">
    <location>
        <begin position="706"/>
        <end position="815"/>
    </location>
</feature>
<dbReference type="PANTHER" id="PTHR30287">
    <property type="entry name" value="MEMBRANE COMPONENT OF PREDICTED ABC SUPERFAMILY METABOLITE UPTAKE TRANSPORTER"/>
    <property type="match status" value="1"/>
</dbReference>
<feature type="transmembrane region" description="Helical" evidence="6">
    <location>
        <begin position="427"/>
        <end position="448"/>
    </location>
</feature>
<keyword evidence="5 6" id="KW-0472">Membrane</keyword>
<evidence type="ECO:0000256" key="5">
    <source>
        <dbReference type="ARBA" id="ARBA00023136"/>
    </source>
</evidence>
<feature type="transmembrane region" description="Helical" evidence="6">
    <location>
        <begin position="309"/>
        <end position="332"/>
    </location>
</feature>
<feature type="transmembrane region" description="Helical" evidence="6">
    <location>
        <begin position="254"/>
        <end position="276"/>
    </location>
</feature>
<comment type="subcellular location">
    <subcellularLocation>
        <location evidence="1">Cell membrane</location>
        <topology evidence="1">Multi-pass membrane protein</topology>
    </subcellularLocation>
</comment>
<dbReference type="InterPro" id="IPR003838">
    <property type="entry name" value="ABC3_permease_C"/>
</dbReference>
<proteinExistence type="predicted"/>
<feature type="transmembrane region" description="Helical" evidence="6">
    <location>
        <begin position="705"/>
        <end position="728"/>
    </location>
</feature>
<feature type="transmembrane region" description="Helical" evidence="6">
    <location>
        <begin position="352"/>
        <end position="373"/>
    </location>
</feature>
<evidence type="ECO:0000313" key="8">
    <source>
        <dbReference type="EMBL" id="MFD2457289.1"/>
    </source>
</evidence>
<dbReference type="Proteomes" id="UP001597419">
    <property type="component" value="Unassembled WGS sequence"/>
</dbReference>
<feature type="transmembrane region" description="Helical" evidence="6">
    <location>
        <begin position="755"/>
        <end position="778"/>
    </location>
</feature>
<feature type="domain" description="ABC3 transporter permease C-terminal" evidence="7">
    <location>
        <begin position="260"/>
        <end position="374"/>
    </location>
</feature>
<comment type="caution">
    <text evidence="8">The sequence shown here is derived from an EMBL/GenBank/DDBJ whole genome shotgun (WGS) entry which is preliminary data.</text>
</comment>
<dbReference type="PANTHER" id="PTHR30287:SF1">
    <property type="entry name" value="INNER MEMBRANE PROTEIN"/>
    <property type="match status" value="1"/>
</dbReference>
<evidence type="ECO:0000256" key="2">
    <source>
        <dbReference type="ARBA" id="ARBA00022475"/>
    </source>
</evidence>
<feature type="transmembrane region" description="Helical" evidence="6">
    <location>
        <begin position="401"/>
        <end position="421"/>
    </location>
</feature>
<dbReference type="EMBL" id="JBHUKU010000002">
    <property type="protein sequence ID" value="MFD2457289.1"/>
    <property type="molecule type" value="Genomic_DNA"/>
</dbReference>
<sequence>MIRLALTSVRHRLAAVLATFLAVVIGTGLVIACGGVLETAIRLDAPPQRLDGAPVVVAGPGEYEFADHSESIALPERPTLDPALLPRVAAVPGVARAVGDATFPAVPLGPDGPVTRGAEPATGHAWSAAALTPYTLTGRAPAAADEVVLDADTAAAAGARAGDRIQVAVDGTPATYLVTGLARADRPVNAAALFFADARGHAPNVLGVYPAPGTSATALADTLRQALPADVTVRTGDERGGAEFVGVAGSRLPLFILAGAFGGLLVVMMAIVVAATTTLSIRRRHRELALLRATGATPGQARKLVMTEALVVAALGAVAGAVLGLVTGGTMADQLRSRQVIPAGLEFHQGPLTYAAGVLIALGAVWLSTRLAARPAERVSAIEALREAALPEVRVHPLRRVLAAILAIGTAGLAVATMFMSPADSSALGGPAVLTGAIAVALVGPLVVRRVANRYGRAQRTATGRLATVNLRVRAVQYGAVLTPITIATSIALGNIYAQTTQDDAARAAYLDRLQADVVVTGGVPAGTAERLSRLPGVRGASELVTSQGWLEKPFDDAHTSDPLRLIGLSRPTGDPVYTGDVRDGTLADLRPGTVALPLTLAENLGVHPRDRVTVRLGDGARIEAEVVALLEQPSGYEQLVLPAEVLAAHTTGRLAPDLLLRTADPATVAAEVRRELPAAAAVGGTELLRAEFDAGLGVQASINYLIAALALAYAALATINTLAVAILDRRREFGLQRLTGTTRREVTRMLYREVGLVGVLGYGTGAIIAALTVWPIAVSSGQLLPSGPLWVLLASAALVGLLLVPVTAITARLAMRQPAAAAVAT</sequence>
<keyword evidence="3 6" id="KW-0812">Transmembrane</keyword>
<feature type="transmembrane region" description="Helical" evidence="6">
    <location>
        <begin position="475"/>
        <end position="498"/>
    </location>
</feature>
<evidence type="ECO:0000313" key="9">
    <source>
        <dbReference type="Proteomes" id="UP001597419"/>
    </source>
</evidence>
<accession>A0ABW5G7N3</accession>
<organism evidence="8 9">
    <name type="scientific">Amycolatopsis samaneae</name>
    <dbReference type="NCBI Taxonomy" id="664691"/>
    <lineage>
        <taxon>Bacteria</taxon>
        <taxon>Bacillati</taxon>
        <taxon>Actinomycetota</taxon>
        <taxon>Actinomycetes</taxon>
        <taxon>Pseudonocardiales</taxon>
        <taxon>Pseudonocardiaceae</taxon>
        <taxon>Amycolatopsis</taxon>
    </lineage>
</organism>
<feature type="transmembrane region" description="Helical" evidence="6">
    <location>
        <begin position="790"/>
        <end position="810"/>
    </location>
</feature>
<dbReference type="RefSeq" id="WP_345388467.1">
    <property type="nucleotide sequence ID" value="NZ_BAABHG010000003.1"/>
</dbReference>
<evidence type="ECO:0000256" key="4">
    <source>
        <dbReference type="ARBA" id="ARBA00022989"/>
    </source>
</evidence>